<keyword evidence="2" id="KW-1185">Reference proteome</keyword>
<dbReference type="EMBL" id="OBEH01000004">
    <property type="protein sequence ID" value="SNZ00969.1"/>
    <property type="molecule type" value="Genomic_DNA"/>
</dbReference>
<accession>A0A285MUU7</accession>
<gene>
    <name evidence="1" type="ORF">SAMN06265377_2799</name>
</gene>
<reference evidence="2" key="1">
    <citation type="submission" date="2017-09" db="EMBL/GenBank/DDBJ databases">
        <authorList>
            <person name="Varghese N."/>
            <person name="Submissions S."/>
        </authorList>
    </citation>
    <scope>NUCLEOTIDE SEQUENCE [LARGE SCALE GENOMIC DNA]</scope>
    <source>
        <strain evidence="2">DSM 25885</strain>
    </source>
</reference>
<dbReference type="OrthoDB" id="1450253at2"/>
<dbReference type="AlphaFoldDB" id="A0A285MUU7"/>
<organism evidence="1 2">
    <name type="scientific">Flagellimonas pacifica</name>
    <dbReference type="NCBI Taxonomy" id="1247520"/>
    <lineage>
        <taxon>Bacteria</taxon>
        <taxon>Pseudomonadati</taxon>
        <taxon>Bacteroidota</taxon>
        <taxon>Flavobacteriia</taxon>
        <taxon>Flavobacteriales</taxon>
        <taxon>Flavobacteriaceae</taxon>
        <taxon>Flagellimonas</taxon>
    </lineage>
</organism>
<proteinExistence type="predicted"/>
<evidence type="ECO:0000313" key="2">
    <source>
        <dbReference type="Proteomes" id="UP000219048"/>
    </source>
</evidence>
<dbReference type="RefSeq" id="WP_097046422.1">
    <property type="nucleotide sequence ID" value="NZ_OBEH01000004.1"/>
</dbReference>
<sequence>MAGTSIARALGVLIESFSDFLQRLFEGNGQVESNERDLKNSLKNQAELKVDDLLVAPWSNLRPKLDKLDTKILDRAILFIYNKAISTDSSTRTNSDKTTDLRILDLIEYLDINRTEFSLDRNNIKNSLQHNL</sequence>
<evidence type="ECO:0000313" key="1">
    <source>
        <dbReference type="EMBL" id="SNZ00969.1"/>
    </source>
</evidence>
<name>A0A285MUU7_9FLAO</name>
<protein>
    <submittedName>
        <fullName evidence="1">Uncharacterized protein</fullName>
    </submittedName>
</protein>
<dbReference type="Proteomes" id="UP000219048">
    <property type="component" value="Unassembled WGS sequence"/>
</dbReference>